<dbReference type="InterPro" id="IPR042070">
    <property type="entry name" value="PucR_C-HTH_sf"/>
</dbReference>
<dbReference type="Gene3D" id="1.10.10.2840">
    <property type="entry name" value="PucR C-terminal helix-turn-helix domain"/>
    <property type="match status" value="1"/>
</dbReference>
<evidence type="ECO:0000259" key="3">
    <source>
        <dbReference type="Pfam" id="PF17853"/>
    </source>
</evidence>
<comment type="caution">
    <text evidence="4">The sequence shown here is derived from an EMBL/GenBank/DDBJ whole genome shotgun (WGS) entry which is preliminary data.</text>
</comment>
<proteinExistence type="inferred from homology"/>
<dbReference type="InterPro" id="IPR051448">
    <property type="entry name" value="CdaR-like_regulators"/>
</dbReference>
<dbReference type="Pfam" id="PF13556">
    <property type="entry name" value="HTH_30"/>
    <property type="match status" value="1"/>
</dbReference>
<dbReference type="SUPFAM" id="SSF46689">
    <property type="entry name" value="Homeodomain-like"/>
    <property type="match status" value="1"/>
</dbReference>
<evidence type="ECO:0000313" key="5">
    <source>
        <dbReference type="Proteomes" id="UP000676325"/>
    </source>
</evidence>
<evidence type="ECO:0000313" key="4">
    <source>
        <dbReference type="EMBL" id="MBR7829756.1"/>
    </source>
</evidence>
<dbReference type="Pfam" id="PF17853">
    <property type="entry name" value="GGDEF_2"/>
    <property type="match status" value="1"/>
</dbReference>
<evidence type="ECO:0000259" key="2">
    <source>
        <dbReference type="Pfam" id="PF13556"/>
    </source>
</evidence>
<sequence length="386" mass="42080">MRGSAMVPDLQDLVDDAARITEMAVTLEDREFNLVAFCSHQSVADEVRRDSILTRRSTSQVRRYYESFGIARADGPVHIPADPERHLFGRVCVPVRWQSVTYGYLWLVEDHAVDPAVLPELLDLANRAGMELARHSRLRDDLGWKVGELLSTYPETRATAAREIAESWARTEATPVAVVVLRSVGGEQAPVPVNAWRLPRTVLVGTAELGSTFIVPLGAAEDLAQARAVARAALAALRGTASDEPVVAGIGGPVGTLAEARDSWLQARIAARVGAYEPGASGPLEWPDLGVYRLLGVAADPRLRQAVTRPGIERLLREGGDELVRTALTYLDEAGSAQRAAQALGIHRQTLYHRLERIEKLTGLDLDSGRDRLGLHLALTLLPRLD</sequence>
<dbReference type="PANTHER" id="PTHR33744:SF17">
    <property type="entry name" value="CONSERVED PROTEIN"/>
    <property type="match status" value="1"/>
</dbReference>
<reference evidence="4" key="1">
    <citation type="submission" date="2021-04" db="EMBL/GenBank/DDBJ databases">
        <title>Genome based classification of Actinospica acidithermotolerans sp. nov., an actinobacterium isolated from an Indonesian hot spring.</title>
        <authorList>
            <person name="Kusuma A.B."/>
            <person name="Putra K.E."/>
            <person name="Nafisah S."/>
            <person name="Loh J."/>
            <person name="Nouioui I."/>
            <person name="Goodfellow M."/>
        </authorList>
    </citation>
    <scope>NUCLEOTIDE SEQUENCE</scope>
    <source>
        <strain evidence="4">MGRD01-02</strain>
    </source>
</reference>
<dbReference type="PANTHER" id="PTHR33744">
    <property type="entry name" value="CARBOHYDRATE DIACID REGULATOR"/>
    <property type="match status" value="1"/>
</dbReference>
<dbReference type="InterPro" id="IPR025736">
    <property type="entry name" value="PucR_C-HTH_dom"/>
</dbReference>
<keyword evidence="5" id="KW-1185">Reference proteome</keyword>
<feature type="domain" description="PucR C-terminal helix-turn-helix" evidence="2">
    <location>
        <begin position="323"/>
        <end position="380"/>
    </location>
</feature>
<protein>
    <submittedName>
        <fullName evidence="4">Helix-turn-helix domain-containing protein</fullName>
    </submittedName>
</protein>
<accession>A0A941EDZ7</accession>
<feature type="domain" description="CdaR GGDEF-like" evidence="3">
    <location>
        <begin position="175"/>
        <end position="273"/>
    </location>
</feature>
<name>A0A941EDZ7_9ACTN</name>
<dbReference type="RefSeq" id="WP_212520887.1">
    <property type="nucleotide sequence ID" value="NZ_JAGSOH010000098.1"/>
</dbReference>
<dbReference type="InterPro" id="IPR009057">
    <property type="entry name" value="Homeodomain-like_sf"/>
</dbReference>
<gene>
    <name evidence="4" type="ORF">KDK95_25855</name>
</gene>
<dbReference type="Proteomes" id="UP000676325">
    <property type="component" value="Unassembled WGS sequence"/>
</dbReference>
<organism evidence="4 5">
    <name type="scientific">Actinospica acidithermotolerans</name>
    <dbReference type="NCBI Taxonomy" id="2828514"/>
    <lineage>
        <taxon>Bacteria</taxon>
        <taxon>Bacillati</taxon>
        <taxon>Actinomycetota</taxon>
        <taxon>Actinomycetes</taxon>
        <taxon>Catenulisporales</taxon>
        <taxon>Actinospicaceae</taxon>
        <taxon>Actinospica</taxon>
    </lineage>
</organism>
<dbReference type="AlphaFoldDB" id="A0A941EDZ7"/>
<dbReference type="EMBL" id="JAGSOH010000098">
    <property type="protein sequence ID" value="MBR7829756.1"/>
    <property type="molecule type" value="Genomic_DNA"/>
</dbReference>
<evidence type="ECO:0000256" key="1">
    <source>
        <dbReference type="ARBA" id="ARBA00006754"/>
    </source>
</evidence>
<dbReference type="InterPro" id="IPR041522">
    <property type="entry name" value="CdaR_GGDEF"/>
</dbReference>
<comment type="similarity">
    <text evidence="1">Belongs to the CdaR family.</text>
</comment>